<accession>A0A1Y1IRF9</accession>
<protein>
    <submittedName>
        <fullName evidence="2">Uncharacterized protein</fullName>
    </submittedName>
</protein>
<dbReference type="EMBL" id="DF238528">
    <property type="protein sequence ID" value="GAQ93495.1"/>
    <property type="molecule type" value="Genomic_DNA"/>
</dbReference>
<evidence type="ECO:0000313" key="2">
    <source>
        <dbReference type="EMBL" id="GAQ93495.1"/>
    </source>
</evidence>
<evidence type="ECO:0000256" key="1">
    <source>
        <dbReference type="SAM" id="MobiDB-lite"/>
    </source>
</evidence>
<proteinExistence type="predicted"/>
<name>A0A1Y1IRF9_KLENI</name>
<dbReference type="PANTHER" id="PTHR36337">
    <property type="entry name" value="OBSCURIN-LIKE PROTEIN"/>
    <property type="match status" value="1"/>
</dbReference>
<dbReference type="Proteomes" id="UP000054558">
    <property type="component" value="Unassembled WGS sequence"/>
</dbReference>
<keyword evidence="3" id="KW-1185">Reference proteome</keyword>
<reference evidence="2 3" key="1">
    <citation type="journal article" date="2014" name="Nat. Commun.">
        <title>Klebsormidium flaccidum genome reveals primary factors for plant terrestrial adaptation.</title>
        <authorList>
            <person name="Hori K."/>
            <person name="Maruyama F."/>
            <person name="Fujisawa T."/>
            <person name="Togashi T."/>
            <person name="Yamamoto N."/>
            <person name="Seo M."/>
            <person name="Sato S."/>
            <person name="Yamada T."/>
            <person name="Mori H."/>
            <person name="Tajima N."/>
            <person name="Moriyama T."/>
            <person name="Ikeuchi M."/>
            <person name="Watanabe M."/>
            <person name="Wada H."/>
            <person name="Kobayashi K."/>
            <person name="Saito M."/>
            <person name="Masuda T."/>
            <person name="Sasaki-Sekimoto Y."/>
            <person name="Mashiguchi K."/>
            <person name="Awai K."/>
            <person name="Shimojima M."/>
            <person name="Masuda S."/>
            <person name="Iwai M."/>
            <person name="Nobusawa T."/>
            <person name="Narise T."/>
            <person name="Kondo S."/>
            <person name="Saito H."/>
            <person name="Sato R."/>
            <person name="Murakawa M."/>
            <person name="Ihara Y."/>
            <person name="Oshima-Yamada Y."/>
            <person name="Ohtaka K."/>
            <person name="Satoh M."/>
            <person name="Sonobe K."/>
            <person name="Ishii M."/>
            <person name="Ohtani R."/>
            <person name="Kanamori-Sato M."/>
            <person name="Honoki R."/>
            <person name="Miyazaki D."/>
            <person name="Mochizuki H."/>
            <person name="Umetsu J."/>
            <person name="Higashi K."/>
            <person name="Shibata D."/>
            <person name="Kamiya Y."/>
            <person name="Sato N."/>
            <person name="Nakamura Y."/>
            <person name="Tabata S."/>
            <person name="Ida S."/>
            <person name="Kurokawa K."/>
            <person name="Ohta H."/>
        </authorList>
    </citation>
    <scope>NUCLEOTIDE SEQUENCE [LARGE SCALE GENOMIC DNA]</scope>
    <source>
        <strain evidence="2 3">NIES-2285</strain>
    </source>
</reference>
<sequence length="217" mass="22340">MPRGLAHRVQCAALACSRLDSIPGTPLEGNALILLCLSSALFRDLLSLSRLHSAAAPFVLSDRNPNGRPAGSGRNSGLQLHKELVESGGCGAVLGEPLGSGRAAGREADSKVVCKILEALSCVVFCRGPYAEYSQLVTQAVTLAAESTTGAEGLAASMPNYEETVAIALDQSPTFSGGELRGSRDSETGYSGAVATDRDARHGLGEAEIIEGNASRG</sequence>
<organism evidence="2 3">
    <name type="scientific">Klebsormidium nitens</name>
    <name type="common">Green alga</name>
    <name type="synonym">Ulothrix nitens</name>
    <dbReference type="NCBI Taxonomy" id="105231"/>
    <lineage>
        <taxon>Eukaryota</taxon>
        <taxon>Viridiplantae</taxon>
        <taxon>Streptophyta</taxon>
        <taxon>Klebsormidiophyceae</taxon>
        <taxon>Klebsormidiales</taxon>
        <taxon>Klebsormidiaceae</taxon>
        <taxon>Klebsormidium</taxon>
    </lineage>
</organism>
<feature type="region of interest" description="Disordered" evidence="1">
    <location>
        <begin position="176"/>
        <end position="206"/>
    </location>
</feature>
<dbReference type="PANTHER" id="PTHR36337:SF1">
    <property type="entry name" value="OBSCURIN-LIKE PROTEIN"/>
    <property type="match status" value="1"/>
</dbReference>
<gene>
    <name evidence="2" type="ORF">KFL_015790010</name>
</gene>
<feature type="compositionally biased region" description="Basic and acidic residues" evidence="1">
    <location>
        <begin position="196"/>
        <end position="205"/>
    </location>
</feature>
<evidence type="ECO:0000313" key="3">
    <source>
        <dbReference type="Proteomes" id="UP000054558"/>
    </source>
</evidence>
<dbReference type="AlphaFoldDB" id="A0A1Y1IRF9"/>